<feature type="transmembrane region" description="Helical" evidence="12">
    <location>
        <begin position="327"/>
        <end position="351"/>
    </location>
</feature>
<dbReference type="GO" id="GO:0016682">
    <property type="term" value="F:oxidoreductase activity, acting on diphenols and related substances as donors, oxygen as acceptor"/>
    <property type="evidence" value="ECO:0007669"/>
    <property type="project" value="TreeGrafter"/>
</dbReference>
<evidence type="ECO:0000256" key="2">
    <source>
        <dbReference type="ARBA" id="ARBA00022448"/>
    </source>
</evidence>
<reference evidence="13 14" key="1">
    <citation type="journal article" date="2014" name="PLoS Genet.">
        <title>Phylogenetically driven sequencing of extremely halophilic archaea reveals strategies for static and dynamic osmo-response.</title>
        <authorList>
            <person name="Becker E.A."/>
            <person name="Seitzer P.M."/>
            <person name="Tritt A."/>
            <person name="Larsen D."/>
            <person name="Krusor M."/>
            <person name="Yao A.I."/>
            <person name="Wu D."/>
            <person name="Madern D."/>
            <person name="Eisen J.A."/>
            <person name="Darling A.E."/>
            <person name="Facciotti M.T."/>
        </authorList>
    </citation>
    <scope>NUCLEOTIDE SEQUENCE [LARGE SCALE GENOMIC DNA]</scope>
    <source>
        <strain evidence="13 14">DSM 13077</strain>
    </source>
</reference>
<dbReference type="EMBL" id="AOIP01000015">
    <property type="protein sequence ID" value="ELZ07287.1"/>
    <property type="molecule type" value="Genomic_DNA"/>
</dbReference>
<proteinExistence type="predicted"/>
<evidence type="ECO:0000256" key="6">
    <source>
        <dbReference type="ARBA" id="ARBA00022723"/>
    </source>
</evidence>
<dbReference type="RefSeq" id="WP_006664421.1">
    <property type="nucleotide sequence ID" value="NZ_AOIP01000015.1"/>
</dbReference>
<dbReference type="GO" id="GO:0046872">
    <property type="term" value="F:metal ion binding"/>
    <property type="evidence" value="ECO:0007669"/>
    <property type="project" value="UniProtKB-KW"/>
</dbReference>
<evidence type="ECO:0000256" key="5">
    <source>
        <dbReference type="ARBA" id="ARBA00022692"/>
    </source>
</evidence>
<evidence type="ECO:0000256" key="11">
    <source>
        <dbReference type="SAM" id="MobiDB-lite"/>
    </source>
</evidence>
<dbReference type="PANTHER" id="PTHR30365">
    <property type="entry name" value="CYTOCHROME D UBIQUINOL OXIDASE"/>
    <property type="match status" value="1"/>
</dbReference>
<evidence type="ECO:0000256" key="1">
    <source>
        <dbReference type="ARBA" id="ARBA00004651"/>
    </source>
</evidence>
<gene>
    <name evidence="13" type="ORF">C480_04506</name>
</gene>
<feature type="compositionally biased region" description="Polar residues" evidence="11">
    <location>
        <begin position="466"/>
        <end position="476"/>
    </location>
</feature>
<dbReference type="OrthoDB" id="41618at2157"/>
<evidence type="ECO:0000313" key="13">
    <source>
        <dbReference type="EMBL" id="ELZ07287.1"/>
    </source>
</evidence>
<keyword evidence="2" id="KW-0813">Transport</keyword>
<feature type="transmembrane region" description="Helical" evidence="12">
    <location>
        <begin position="58"/>
        <end position="78"/>
    </location>
</feature>
<dbReference type="PANTHER" id="PTHR30365:SF14">
    <property type="entry name" value="CYTOCHROME BD MENAQUINOL OXIDASE SUBUNIT I-RELATED"/>
    <property type="match status" value="1"/>
</dbReference>
<evidence type="ECO:0000256" key="7">
    <source>
        <dbReference type="ARBA" id="ARBA00022982"/>
    </source>
</evidence>
<evidence type="ECO:0000256" key="4">
    <source>
        <dbReference type="ARBA" id="ARBA00022617"/>
    </source>
</evidence>
<evidence type="ECO:0000256" key="9">
    <source>
        <dbReference type="ARBA" id="ARBA00023004"/>
    </source>
</evidence>
<evidence type="ECO:0000313" key="14">
    <source>
        <dbReference type="Proteomes" id="UP000011591"/>
    </source>
</evidence>
<evidence type="ECO:0000256" key="3">
    <source>
        <dbReference type="ARBA" id="ARBA00022475"/>
    </source>
</evidence>
<dbReference type="Proteomes" id="UP000011591">
    <property type="component" value="Unassembled WGS sequence"/>
</dbReference>
<organism evidence="13 14">
    <name type="scientific">Natrialba aegyptia DSM 13077</name>
    <dbReference type="NCBI Taxonomy" id="1227491"/>
    <lineage>
        <taxon>Archaea</taxon>
        <taxon>Methanobacteriati</taxon>
        <taxon>Methanobacteriota</taxon>
        <taxon>Stenosarchaea group</taxon>
        <taxon>Halobacteria</taxon>
        <taxon>Halobacteriales</taxon>
        <taxon>Natrialbaceae</taxon>
        <taxon>Natrialba</taxon>
    </lineage>
</organism>
<feature type="transmembrane region" description="Helical" evidence="12">
    <location>
        <begin position="98"/>
        <end position="117"/>
    </location>
</feature>
<dbReference type="GO" id="GO:0070069">
    <property type="term" value="C:cytochrome complex"/>
    <property type="evidence" value="ECO:0007669"/>
    <property type="project" value="InterPro"/>
</dbReference>
<feature type="transmembrane region" description="Helical" evidence="12">
    <location>
        <begin position="221"/>
        <end position="238"/>
    </location>
</feature>
<keyword evidence="14" id="KW-1185">Reference proteome</keyword>
<feature type="transmembrane region" description="Helical" evidence="12">
    <location>
        <begin position="124"/>
        <end position="146"/>
    </location>
</feature>
<keyword evidence="7" id="KW-0249">Electron transport</keyword>
<keyword evidence="3" id="KW-1003">Cell membrane</keyword>
<feature type="region of interest" description="Disordered" evidence="11">
    <location>
        <begin position="447"/>
        <end position="476"/>
    </location>
</feature>
<dbReference type="PATRIC" id="fig|1227491.4.peg.925"/>
<dbReference type="AlphaFoldDB" id="M0B9X3"/>
<feature type="transmembrane region" description="Helical" evidence="12">
    <location>
        <begin position="184"/>
        <end position="209"/>
    </location>
</feature>
<sequence length="476" mass="51666">MLDPVVAGRAQFAVALTIHIIFAALSVGLGPFLVYFVVQEIRTGEQRYARLREFFTKVFALGFVMGTVTGIPLGFMFGTNFAAFSTIAGELIGGPLSFEAKMAFFLEAAFLGILLYGRERVPEWFYALSSGFVALGAWLSAFWILVANAWMQTPRGYELVERGGRTVAQLTDPMAAFFTPRLPWLFVHMQSAAIISVTLVIAGIAAYFVYHNRDSEVWNTALRAAVVVLLVMSVFQVFHGDLYARHVADTQPQKFAAMEAQYETSTGADLHVIAVPTSLDALDNPRAENLFTVNIPNLASFLASGGDPSAEITGLNEFNYDSPPVALVFWSFRIMVGLGFWFVGLGLWGGYRLLRGGIRTSDRYLVALMGSAPLGFTALITGWYVTEVGRQPWIIQGVLRTSEGATIGLSSAEATLSLLGVAAVYGTALVTFCYLVRQYVRSERERLLPPTAGDGDSGPDSGSDSEAGQQVVGSDD</sequence>
<dbReference type="GO" id="GO:0019646">
    <property type="term" value="P:aerobic electron transport chain"/>
    <property type="evidence" value="ECO:0007669"/>
    <property type="project" value="InterPro"/>
</dbReference>
<comment type="caution">
    <text evidence="13">The sequence shown here is derived from an EMBL/GenBank/DDBJ whole genome shotgun (WGS) entry which is preliminary data.</text>
</comment>
<comment type="subcellular location">
    <subcellularLocation>
        <location evidence="1">Cell membrane</location>
        <topology evidence="1">Multi-pass membrane protein</topology>
    </subcellularLocation>
</comment>
<dbReference type="GO" id="GO:0009055">
    <property type="term" value="F:electron transfer activity"/>
    <property type="evidence" value="ECO:0007669"/>
    <property type="project" value="InterPro"/>
</dbReference>
<dbReference type="GO" id="GO:0020037">
    <property type="term" value="F:heme binding"/>
    <property type="evidence" value="ECO:0007669"/>
    <property type="project" value="TreeGrafter"/>
</dbReference>
<evidence type="ECO:0000256" key="12">
    <source>
        <dbReference type="SAM" id="Phobius"/>
    </source>
</evidence>
<dbReference type="Pfam" id="PF01654">
    <property type="entry name" value="Cyt_bd_oxida_I"/>
    <property type="match status" value="1"/>
</dbReference>
<keyword evidence="4" id="KW-0349">Heme</keyword>
<dbReference type="GO" id="GO:0005886">
    <property type="term" value="C:plasma membrane"/>
    <property type="evidence" value="ECO:0007669"/>
    <property type="project" value="UniProtKB-SubCell"/>
</dbReference>
<feature type="transmembrane region" description="Helical" evidence="12">
    <location>
        <begin position="12"/>
        <end position="38"/>
    </location>
</feature>
<keyword evidence="10 12" id="KW-0472">Membrane</keyword>
<name>M0B9X3_9EURY</name>
<dbReference type="PIRSF" id="PIRSF006446">
    <property type="entry name" value="Cyt_quinol_oxidase_1"/>
    <property type="match status" value="1"/>
</dbReference>
<keyword evidence="6" id="KW-0479">Metal-binding</keyword>
<feature type="transmembrane region" description="Helical" evidence="12">
    <location>
        <begin position="416"/>
        <end position="436"/>
    </location>
</feature>
<keyword evidence="9" id="KW-0408">Iron</keyword>
<dbReference type="InterPro" id="IPR002585">
    <property type="entry name" value="Cyt-d_ubiquinol_oxidase_su_1"/>
</dbReference>
<keyword evidence="5 12" id="KW-0812">Transmembrane</keyword>
<protein>
    <submittedName>
        <fullName evidence="13">Cytochrome bd ubiquinol oxidase subunit I</fullName>
    </submittedName>
</protein>
<evidence type="ECO:0000256" key="10">
    <source>
        <dbReference type="ARBA" id="ARBA00023136"/>
    </source>
</evidence>
<accession>M0B9X3</accession>
<keyword evidence="8 12" id="KW-1133">Transmembrane helix</keyword>
<evidence type="ECO:0000256" key="8">
    <source>
        <dbReference type="ARBA" id="ARBA00022989"/>
    </source>
</evidence>
<feature type="transmembrane region" description="Helical" evidence="12">
    <location>
        <begin position="363"/>
        <end position="385"/>
    </location>
</feature>